<dbReference type="RefSeq" id="XP_025420317.1">
    <property type="nucleotide sequence ID" value="XM_025564532.1"/>
</dbReference>
<evidence type="ECO:0000256" key="3">
    <source>
        <dbReference type="SAM" id="Phobius"/>
    </source>
</evidence>
<protein>
    <submittedName>
        <fullName evidence="4 6 7">Protein halfway</fullName>
    </submittedName>
</protein>
<keyword evidence="2" id="KW-0677">Repeat</keyword>
<accession>A0A2S2Q2U7</accession>
<dbReference type="InterPro" id="IPR001611">
    <property type="entry name" value="Leu-rich_rpt"/>
</dbReference>
<dbReference type="RefSeq" id="XP_025420318.1">
    <property type="nucleotide sequence ID" value="XM_025564533.1"/>
</dbReference>
<dbReference type="AlphaFoldDB" id="A0A2S2Q2U7"/>
<dbReference type="InterPro" id="IPR050333">
    <property type="entry name" value="SLRP"/>
</dbReference>
<proteinExistence type="predicted"/>
<keyword evidence="3" id="KW-0472">Membrane</keyword>
<keyword evidence="3" id="KW-1133">Transmembrane helix</keyword>
<evidence type="ECO:0000313" key="8">
    <source>
        <dbReference type="RefSeq" id="XP_025420318.1"/>
    </source>
</evidence>
<evidence type="ECO:0000313" key="6">
    <source>
        <dbReference type="RefSeq" id="XP_025420316.1"/>
    </source>
</evidence>
<evidence type="ECO:0000313" key="7">
    <source>
        <dbReference type="RefSeq" id="XP_025420317.1"/>
    </source>
</evidence>
<evidence type="ECO:0000313" key="5">
    <source>
        <dbReference type="Proteomes" id="UP000694846"/>
    </source>
</evidence>
<keyword evidence="1" id="KW-0433">Leucine-rich repeat</keyword>
<evidence type="ECO:0000313" key="4">
    <source>
        <dbReference type="EMBL" id="MBY71980.1"/>
    </source>
</evidence>
<dbReference type="InterPro" id="IPR032675">
    <property type="entry name" value="LRR_dom_sf"/>
</dbReference>
<dbReference type="Proteomes" id="UP000694846">
    <property type="component" value="Unplaced"/>
</dbReference>
<dbReference type="SUPFAM" id="SSF52058">
    <property type="entry name" value="L domain-like"/>
    <property type="match status" value="2"/>
</dbReference>
<reference evidence="6 7" key="2">
    <citation type="submission" date="2025-04" db="UniProtKB">
        <authorList>
            <consortium name="RefSeq"/>
        </authorList>
    </citation>
    <scope>IDENTIFICATION</scope>
    <source>
        <tissue evidence="6 7">Whole body</tissue>
    </source>
</reference>
<gene>
    <name evidence="4" type="primary">hfw</name>
    <name evidence="6 7 8" type="synonym">LOC112690513</name>
    <name evidence="4" type="ORF">g.97906</name>
</gene>
<dbReference type="PANTHER" id="PTHR45712:SF22">
    <property type="entry name" value="INSULIN-LIKE GROWTH FACTOR-BINDING PROTEIN COMPLEX ACID LABILE SUBUNIT"/>
    <property type="match status" value="1"/>
</dbReference>
<dbReference type="PANTHER" id="PTHR45712">
    <property type="entry name" value="AGAP008170-PA"/>
    <property type="match status" value="1"/>
</dbReference>
<dbReference type="OrthoDB" id="10068119at2759"/>
<reference evidence="4" key="1">
    <citation type="submission" date="2018-04" db="EMBL/GenBank/DDBJ databases">
        <title>Transcriptome assembly of Sipha flava.</title>
        <authorList>
            <person name="Scully E.D."/>
            <person name="Geib S.M."/>
            <person name="Palmer N.A."/>
            <person name="Koch K."/>
            <person name="Bradshaw J."/>
            <person name="Heng-Moss T."/>
            <person name="Sarath G."/>
        </authorList>
    </citation>
    <scope>NUCLEOTIDE SEQUENCE</scope>
</reference>
<organism evidence="4">
    <name type="scientific">Sipha flava</name>
    <name type="common">yellow sugarcane aphid</name>
    <dbReference type="NCBI Taxonomy" id="143950"/>
    <lineage>
        <taxon>Eukaryota</taxon>
        <taxon>Metazoa</taxon>
        <taxon>Ecdysozoa</taxon>
        <taxon>Arthropoda</taxon>
        <taxon>Hexapoda</taxon>
        <taxon>Insecta</taxon>
        <taxon>Pterygota</taxon>
        <taxon>Neoptera</taxon>
        <taxon>Paraneoptera</taxon>
        <taxon>Hemiptera</taxon>
        <taxon>Sternorrhyncha</taxon>
        <taxon>Aphidomorpha</taxon>
        <taxon>Aphidoidea</taxon>
        <taxon>Aphididae</taxon>
        <taxon>Sipha</taxon>
    </lineage>
</organism>
<dbReference type="Gene3D" id="3.80.10.10">
    <property type="entry name" value="Ribonuclease Inhibitor"/>
    <property type="match status" value="2"/>
</dbReference>
<sequence>MRPRVKRLKKKITPLVLSAHSVISIFVYQLLLSVSLTVSDMGRRSIFPLLFIFCMYVKIIQCDELAKCYTQPVESCPLQNKCKCVKTGELSFCCHLQSYEDLVKNLECSGPRLQPITALHIYNMTTDNFNFAKMSPEFNKLISFSITNSYIRRILGRFPHTNEITCLNMSNNAFGSEWQEPLAFENLKYLARLDLSNINITRLPSIKIQVPHFWLDVSNNKKMHCDSILDLMKSCIGLKNKPFFINPNETFCLSSIGFHWFNSTEKLALSQVEIINKIFEDCPQNCSCKSYGYDMVQDTSTLHTVQVDCSYKQLSNLPENLPENTVLLNVTNNNITSIETLISDHTYKTLRYLYADENKISNILSLEGSTFIDNFLVLSLRLNQLKSIPMYILQNSFIKEFEGHIVKLGGNELQCDCSTVQSLKIWLLSNRLHIPDYDEILCDNFQYKLKVIDLDQKLACITQADWTHYMYYVIVAELSVLLLLIGKVSYDYWVFKTAGYLPWPASKMPKLPCDWVFE</sequence>
<dbReference type="PROSITE" id="PS51450">
    <property type="entry name" value="LRR"/>
    <property type="match status" value="1"/>
</dbReference>
<evidence type="ECO:0000256" key="2">
    <source>
        <dbReference type="ARBA" id="ARBA00022737"/>
    </source>
</evidence>
<keyword evidence="5" id="KW-1185">Reference proteome</keyword>
<evidence type="ECO:0000256" key="1">
    <source>
        <dbReference type="ARBA" id="ARBA00022614"/>
    </source>
</evidence>
<dbReference type="EMBL" id="GGMS01002777">
    <property type="protein sequence ID" value="MBY71980.1"/>
    <property type="molecule type" value="Transcribed_RNA"/>
</dbReference>
<feature type="transmembrane region" description="Helical" evidence="3">
    <location>
        <begin position="12"/>
        <end position="31"/>
    </location>
</feature>
<name>A0A2S2Q2U7_9HEMI</name>
<keyword evidence="3" id="KW-0812">Transmembrane</keyword>
<dbReference type="RefSeq" id="XP_025420316.1">
    <property type="nucleotide sequence ID" value="XM_025564531.1"/>
</dbReference>